<feature type="transmembrane region" description="Helical" evidence="2">
    <location>
        <begin position="562"/>
        <end position="582"/>
    </location>
</feature>
<keyword evidence="2" id="KW-1133">Transmembrane helix</keyword>
<keyword evidence="4" id="KW-1185">Reference proteome</keyword>
<dbReference type="AlphaFoldDB" id="A0A1B2HLM9"/>
<dbReference type="OrthoDB" id="419058at2"/>
<feature type="transmembrane region" description="Helical" evidence="2">
    <location>
        <begin position="419"/>
        <end position="440"/>
    </location>
</feature>
<keyword evidence="2" id="KW-0472">Membrane</keyword>
<feature type="transmembrane region" description="Helical" evidence="2">
    <location>
        <begin position="93"/>
        <end position="111"/>
    </location>
</feature>
<feature type="transmembrane region" description="Helical" evidence="2">
    <location>
        <begin position="603"/>
        <end position="621"/>
    </location>
</feature>
<organism evidence="3 4">
    <name type="scientific">Lentzea guizhouensis</name>
    <dbReference type="NCBI Taxonomy" id="1586287"/>
    <lineage>
        <taxon>Bacteria</taxon>
        <taxon>Bacillati</taxon>
        <taxon>Actinomycetota</taxon>
        <taxon>Actinomycetes</taxon>
        <taxon>Pseudonocardiales</taxon>
        <taxon>Pseudonocardiaceae</taxon>
        <taxon>Lentzea</taxon>
    </lineage>
</organism>
<evidence type="ECO:0008006" key="5">
    <source>
        <dbReference type="Google" id="ProtNLM"/>
    </source>
</evidence>
<feature type="transmembrane region" description="Helical" evidence="2">
    <location>
        <begin position="539"/>
        <end position="556"/>
    </location>
</feature>
<keyword evidence="2" id="KW-0812">Transmembrane</keyword>
<dbReference type="InterPro" id="IPR027417">
    <property type="entry name" value="P-loop_NTPase"/>
</dbReference>
<accession>A0A1B2HLM9</accession>
<feature type="region of interest" description="Disordered" evidence="1">
    <location>
        <begin position="1"/>
        <end position="27"/>
    </location>
</feature>
<dbReference type="EMBL" id="CP016793">
    <property type="protein sequence ID" value="ANZ38632.1"/>
    <property type="molecule type" value="Genomic_DNA"/>
</dbReference>
<reference evidence="3 4" key="1">
    <citation type="submission" date="2016-07" db="EMBL/GenBank/DDBJ databases">
        <title>Complete genome sequence of the Lentzea guizhouensis DHS C013.</title>
        <authorList>
            <person name="Cao C."/>
        </authorList>
    </citation>
    <scope>NUCLEOTIDE SEQUENCE [LARGE SCALE GENOMIC DNA]</scope>
    <source>
        <strain evidence="3 4">DHS C013</strain>
    </source>
</reference>
<name>A0A1B2HLM9_9PSEU</name>
<feature type="transmembrane region" description="Helical" evidence="2">
    <location>
        <begin position="486"/>
        <end position="506"/>
    </location>
</feature>
<feature type="transmembrane region" description="Helical" evidence="2">
    <location>
        <begin position="53"/>
        <end position="73"/>
    </location>
</feature>
<evidence type="ECO:0000256" key="2">
    <source>
        <dbReference type="SAM" id="Phobius"/>
    </source>
</evidence>
<dbReference type="SUPFAM" id="SSF52540">
    <property type="entry name" value="P-loop containing nucleoside triphosphate hydrolases"/>
    <property type="match status" value="1"/>
</dbReference>
<gene>
    <name evidence="3" type="ORF">BBK82_23785</name>
</gene>
<dbReference type="Gene3D" id="3.40.50.300">
    <property type="entry name" value="P-loop containing nucleotide triphosphate hydrolases"/>
    <property type="match status" value="1"/>
</dbReference>
<feature type="transmembrane region" description="Helical" evidence="2">
    <location>
        <begin position="512"/>
        <end position="532"/>
    </location>
</feature>
<evidence type="ECO:0000313" key="4">
    <source>
        <dbReference type="Proteomes" id="UP000093053"/>
    </source>
</evidence>
<proteinExistence type="predicted"/>
<dbReference type="Proteomes" id="UP000093053">
    <property type="component" value="Chromosome"/>
</dbReference>
<protein>
    <recommendedName>
        <fullName evidence="5">NACHT domain-containing protein</fullName>
    </recommendedName>
</protein>
<dbReference type="RefSeq" id="WP_065916978.1">
    <property type="nucleotide sequence ID" value="NZ_CP016793.1"/>
</dbReference>
<evidence type="ECO:0000313" key="3">
    <source>
        <dbReference type="EMBL" id="ANZ38632.1"/>
    </source>
</evidence>
<feature type="transmembrane region" description="Helical" evidence="2">
    <location>
        <begin position="446"/>
        <end position="465"/>
    </location>
</feature>
<feature type="compositionally biased region" description="Basic and acidic residues" evidence="1">
    <location>
        <begin position="1"/>
        <end position="13"/>
    </location>
</feature>
<evidence type="ECO:0000256" key="1">
    <source>
        <dbReference type="SAM" id="MobiDB-lite"/>
    </source>
</evidence>
<dbReference type="KEGG" id="led:BBK82_23785"/>
<sequence>MSTGARVDHHPKPPDAPTPRQRGPVTSAIPATRLPSFAGIAEVKVDPSGVTRAARLTALAGLCLVTVLLLLPAAISVSTGGAAPEFLGEFGRWLWPAVGTIVLVAAILAIWERVRGHETSSRSSALSRVESRVKTLLASSLAAQTQIKLGVLRQPKLSVRADGDEISSTDLPAMYDRLGHTMVLVGPVGSGRSTLLRELCLMLVERARNDPDAPIPVVVDLATWRPYGSRKPTEFTAWLLREMNRRYGISRSAGTIWLRRGRVAVLIDGLDEVPRVDREHCESELAPFASVVTSTGPIENLPSAHIEPLSRGEVLEYIASVSPRLDSLEAALTPEVWERLTSPLALNLLALTHLDKQVDVVGTDLVGSFVVERLSGQRGAGPTIRALKFLARLGRPDLGAPVHLPHRRAWLPLLPTRPLWLLFVRAVPAALAGGMCAVTFMTGLQLGFWSALAFVVSASLLLLWVNKLPHVFHPPGRAHGLITAGMGFLAGLLMGLLVGFVGLWLGGIGTQWPYFVAYVFVVVTAFFLALGFVPGDAPVAWSILIAVAPGVSMVWVEPYSVMAGMGLGFSAGVAGGVFAAAVGRVWRTVRPGQHQRMRLGRPWWVQPAVPLFGAVGLLGGIASFGSWGSALGVAIGLMVTPVAARDYLWPFDALAEWAAEGLTRPLALGELSFRRKALLHLAEDRLLLTRVDGEYRFTHVVVRDHLAACDPTALLRATRR</sequence>
<dbReference type="STRING" id="1586287.BBK82_23785"/>